<sequence length="155" mass="17160">SVFSKLFDQDFSEAVSFLLSGGEFDVPWGDDPGLYCQNSEWVPVGLSWHMASFRVVPLNSSVMPKEGLFSTPHLLTFVPVFTNYAVLGDDVVIADENVATHYKESLDLLQVVNSKEKSLISRSGSAEFAKNFRVRDLTVDLSSVSIKALLNTFHP</sequence>
<comment type="caution">
    <text evidence="1">The sequence shown here is derived from an EMBL/GenBank/DDBJ whole genome shotgun (WGS) entry which is preliminary data.</text>
</comment>
<dbReference type="EMBL" id="BKCJ010499799">
    <property type="protein sequence ID" value="GFA84848.1"/>
    <property type="molecule type" value="Genomic_DNA"/>
</dbReference>
<dbReference type="PANTHER" id="PTHR34456:SF13">
    <property type="entry name" value="REVERSE TRANSCRIPTASE DOMAIN-CONTAINING PROTEIN"/>
    <property type="match status" value="1"/>
</dbReference>
<reference evidence="1" key="1">
    <citation type="journal article" date="2019" name="Sci. Rep.">
        <title>Draft genome of Tanacetum cinerariifolium, the natural source of mosquito coil.</title>
        <authorList>
            <person name="Yamashiro T."/>
            <person name="Shiraishi A."/>
            <person name="Satake H."/>
            <person name="Nakayama K."/>
        </authorList>
    </citation>
    <scope>NUCLEOTIDE SEQUENCE</scope>
</reference>
<dbReference type="Pfam" id="PF05919">
    <property type="entry name" value="Mitovir_RNA_pol"/>
    <property type="match status" value="1"/>
</dbReference>
<proteinExistence type="predicted"/>
<protein>
    <submittedName>
        <fullName evidence="1">Uncharacterized protein</fullName>
    </submittedName>
</protein>
<dbReference type="InterPro" id="IPR008686">
    <property type="entry name" value="RNA_pol_mitovir"/>
</dbReference>
<accession>A0A699KCV6</accession>
<organism evidence="1">
    <name type="scientific">Tanacetum cinerariifolium</name>
    <name type="common">Dalmatian daisy</name>
    <name type="synonym">Chrysanthemum cinerariifolium</name>
    <dbReference type="NCBI Taxonomy" id="118510"/>
    <lineage>
        <taxon>Eukaryota</taxon>
        <taxon>Viridiplantae</taxon>
        <taxon>Streptophyta</taxon>
        <taxon>Embryophyta</taxon>
        <taxon>Tracheophyta</taxon>
        <taxon>Spermatophyta</taxon>
        <taxon>Magnoliopsida</taxon>
        <taxon>eudicotyledons</taxon>
        <taxon>Gunneridae</taxon>
        <taxon>Pentapetalae</taxon>
        <taxon>asterids</taxon>
        <taxon>campanulids</taxon>
        <taxon>Asterales</taxon>
        <taxon>Asteraceae</taxon>
        <taxon>Asteroideae</taxon>
        <taxon>Anthemideae</taxon>
        <taxon>Anthemidinae</taxon>
        <taxon>Tanacetum</taxon>
    </lineage>
</organism>
<dbReference type="AlphaFoldDB" id="A0A699KCV6"/>
<feature type="non-terminal residue" evidence="1">
    <location>
        <position position="1"/>
    </location>
</feature>
<dbReference type="PANTHER" id="PTHR34456">
    <property type="entry name" value="MITOVIRUS RNA-DEPENDENT RNA POLYMERASE"/>
    <property type="match status" value="1"/>
</dbReference>
<name>A0A699KCV6_TANCI</name>
<gene>
    <name evidence="1" type="ORF">Tci_656820</name>
</gene>
<evidence type="ECO:0000313" key="1">
    <source>
        <dbReference type="EMBL" id="GFA84848.1"/>
    </source>
</evidence>